<dbReference type="GO" id="GO:0070006">
    <property type="term" value="F:metalloaminopeptidase activity"/>
    <property type="evidence" value="ECO:0007669"/>
    <property type="project" value="UniProtKB-UniRule"/>
</dbReference>
<dbReference type="HAMAP" id="MF_01974">
    <property type="entry name" value="MetAP_1"/>
    <property type="match status" value="1"/>
</dbReference>
<evidence type="ECO:0000256" key="3">
    <source>
        <dbReference type="ARBA" id="ARBA00022670"/>
    </source>
</evidence>
<evidence type="ECO:0000256" key="5">
    <source>
        <dbReference type="ARBA" id="ARBA00022801"/>
    </source>
</evidence>
<dbReference type="CDD" id="cd01086">
    <property type="entry name" value="MetAP1"/>
    <property type="match status" value="1"/>
</dbReference>
<gene>
    <name evidence="6 9" type="primary">map</name>
    <name evidence="9" type="ORF">EFD62_13185</name>
</gene>
<keyword evidence="2 6" id="KW-0031">Aminopeptidase</keyword>
<dbReference type="GO" id="GO:0004239">
    <property type="term" value="F:initiator methionyl aminopeptidase activity"/>
    <property type="evidence" value="ECO:0007669"/>
    <property type="project" value="UniProtKB-UniRule"/>
</dbReference>
<feature type="binding site" evidence="6">
    <location>
        <position position="112"/>
    </location>
    <ligand>
        <name>a divalent metal cation</name>
        <dbReference type="ChEBI" id="CHEBI:60240"/>
        <label>2</label>
        <note>catalytic</note>
    </ligand>
</feature>
<dbReference type="InterPro" id="IPR001714">
    <property type="entry name" value="Pept_M24_MAP"/>
</dbReference>
<protein>
    <recommendedName>
        <fullName evidence="6 7">Methionine aminopeptidase</fullName>
        <shortName evidence="6">MAP</shortName>
        <shortName evidence="6">MetAP</shortName>
        <ecNumber evidence="6 7">3.4.11.18</ecNumber>
    </recommendedName>
    <alternativeName>
        <fullName evidence="6">Peptidase M</fullName>
    </alternativeName>
</protein>
<dbReference type="PROSITE" id="PS00680">
    <property type="entry name" value="MAP_1"/>
    <property type="match status" value="1"/>
</dbReference>
<dbReference type="RefSeq" id="WP_069194990.1">
    <property type="nucleotide sequence ID" value="NZ_RLII01000021.1"/>
</dbReference>
<dbReference type="GO" id="GO:0046872">
    <property type="term" value="F:metal ion binding"/>
    <property type="evidence" value="ECO:0007669"/>
    <property type="project" value="UniProtKB-UniRule"/>
</dbReference>
<dbReference type="InterPro" id="IPR002467">
    <property type="entry name" value="Pept_M24A_MAP1"/>
</dbReference>
<evidence type="ECO:0000313" key="9">
    <source>
        <dbReference type="EMBL" id="RXE58251.1"/>
    </source>
</evidence>
<keyword evidence="5 6" id="KW-0378">Hydrolase</keyword>
<dbReference type="PANTHER" id="PTHR43330">
    <property type="entry name" value="METHIONINE AMINOPEPTIDASE"/>
    <property type="match status" value="1"/>
</dbReference>
<feature type="binding site" evidence="6">
    <location>
        <position position="175"/>
    </location>
    <ligand>
        <name>a divalent metal cation</name>
        <dbReference type="ChEBI" id="CHEBI:60240"/>
        <label>2</label>
        <note>catalytic</note>
    </ligand>
</feature>
<evidence type="ECO:0000256" key="2">
    <source>
        <dbReference type="ARBA" id="ARBA00022438"/>
    </source>
</evidence>
<feature type="binding site" evidence="6">
    <location>
        <position position="208"/>
    </location>
    <ligand>
        <name>a divalent metal cation</name>
        <dbReference type="ChEBI" id="CHEBI:60240"/>
        <label>2</label>
        <note>catalytic</note>
    </ligand>
</feature>
<dbReference type="EMBL" id="RLII01000021">
    <property type="protein sequence ID" value="RXE58251.1"/>
    <property type="molecule type" value="Genomic_DNA"/>
</dbReference>
<dbReference type="InterPro" id="IPR000994">
    <property type="entry name" value="Pept_M24"/>
</dbReference>
<comment type="subunit">
    <text evidence="6">Monomer.</text>
</comment>
<comment type="function">
    <text evidence="1 6">Removes the N-terminal methionine from nascent proteins. The N-terminal methionine is often cleaved when the second residue in the primary sequence is small and uncharged (Met-Ala-, Cys, Gly, Pro, Ser, Thr, or Val). Requires deformylation of the N(alpha)-formylated initiator methionine before it can be hydrolyzed.</text>
</comment>
<dbReference type="Gene3D" id="3.90.230.10">
    <property type="entry name" value="Creatinase/methionine aminopeptidase superfamily"/>
    <property type="match status" value="1"/>
</dbReference>
<feature type="domain" description="Peptidase M24" evidence="8">
    <location>
        <begin position="11"/>
        <end position="246"/>
    </location>
</feature>
<keyword evidence="3 6" id="KW-0645">Protease</keyword>
<dbReference type="OrthoDB" id="9802055at2"/>
<comment type="similarity">
    <text evidence="6">Belongs to the peptidase M24A family. Methionine aminopeptidase type 1 subfamily.</text>
</comment>
<dbReference type="PRINTS" id="PR00599">
    <property type="entry name" value="MAPEPTIDASE"/>
</dbReference>
<feature type="binding site" evidence="6">
    <location>
        <position position="239"/>
    </location>
    <ligand>
        <name>a divalent metal cation</name>
        <dbReference type="ChEBI" id="CHEBI:60240"/>
        <label>1</label>
    </ligand>
</feature>
<dbReference type="GO" id="GO:0006508">
    <property type="term" value="P:proteolysis"/>
    <property type="evidence" value="ECO:0007669"/>
    <property type="project" value="UniProtKB-KW"/>
</dbReference>
<comment type="cofactor">
    <cofactor evidence="6">
        <name>Co(2+)</name>
        <dbReference type="ChEBI" id="CHEBI:48828"/>
    </cofactor>
    <cofactor evidence="6">
        <name>Zn(2+)</name>
        <dbReference type="ChEBI" id="CHEBI:29105"/>
    </cofactor>
    <cofactor evidence="6">
        <name>Mn(2+)</name>
        <dbReference type="ChEBI" id="CHEBI:29035"/>
    </cofactor>
    <cofactor evidence="6">
        <name>Fe(2+)</name>
        <dbReference type="ChEBI" id="CHEBI:29033"/>
    </cofactor>
    <text evidence="6">Binds 2 divalent metal cations per subunit. Has a high-affinity and a low affinity metal-binding site. The true nature of the physiological cofactor is under debate. The enzyme is active with cobalt, zinc, manganese or divalent iron ions. Most likely, methionine aminopeptidases function as mononuclear Fe(2+)-metalloproteases under physiological conditions, and the catalytically relevant metal-binding site has been assigned to the histidine-containing high-affinity site.</text>
</comment>
<sequence>MISIKSKREIELMKKAGEIVALALKNVEEAVKPGVSTIELDRIAEETIRKCGAIPSFKGYKAAFKNVADFPGSICASVNNEVVHGIPGLRVLKDGDIISVDIGAYINGFHGDAARTFAVGQISNEAQRLIDVTKESFFKGIEKAVKGNRIIDISGAVEDYVVENGFSVVREFVGHGIGREMHEEPQIPNYRCSGQRSRLEVGMTLAIEPMVNEGTHMVKILQNGWTVITADGKLSAHYENTIAITENEPIILTMLS</sequence>
<dbReference type="AlphaFoldDB" id="A0A4Q0I284"/>
<evidence type="ECO:0000256" key="4">
    <source>
        <dbReference type="ARBA" id="ARBA00022723"/>
    </source>
</evidence>
<accession>A0A4Q0I284</accession>
<dbReference type="SUPFAM" id="SSF55920">
    <property type="entry name" value="Creatinase/aminopeptidase"/>
    <property type="match status" value="1"/>
</dbReference>
<feature type="binding site" evidence="6">
    <location>
        <position position="101"/>
    </location>
    <ligand>
        <name>a divalent metal cation</name>
        <dbReference type="ChEBI" id="CHEBI:60240"/>
        <label>1</label>
    </ligand>
</feature>
<evidence type="ECO:0000256" key="1">
    <source>
        <dbReference type="ARBA" id="ARBA00002521"/>
    </source>
</evidence>
<evidence type="ECO:0000256" key="6">
    <source>
        <dbReference type="HAMAP-Rule" id="MF_01974"/>
    </source>
</evidence>
<evidence type="ECO:0000256" key="7">
    <source>
        <dbReference type="RuleBase" id="RU003653"/>
    </source>
</evidence>
<keyword evidence="10" id="KW-1185">Reference proteome</keyword>
<feature type="binding site" evidence="6">
    <location>
        <position position="182"/>
    </location>
    <ligand>
        <name>substrate</name>
    </ligand>
</feature>
<organism evidence="9 10">
    <name type="scientific">Acetivibrio mesophilus</name>
    <dbReference type="NCBI Taxonomy" id="2487273"/>
    <lineage>
        <taxon>Bacteria</taxon>
        <taxon>Bacillati</taxon>
        <taxon>Bacillota</taxon>
        <taxon>Clostridia</taxon>
        <taxon>Eubacteriales</taxon>
        <taxon>Oscillospiraceae</taxon>
        <taxon>Acetivibrio</taxon>
    </lineage>
</organism>
<reference evidence="10" key="1">
    <citation type="submission" date="2018-11" db="EMBL/GenBank/DDBJ databases">
        <title>Genome sequencing of a novel mesophilic and cellulolytic organism within the genus Hungateiclostridium.</title>
        <authorList>
            <person name="Rettenmaier R."/>
            <person name="Liebl W."/>
            <person name="Zverlov V."/>
        </authorList>
    </citation>
    <scope>NUCLEOTIDE SEQUENCE [LARGE SCALE GENOMIC DNA]</scope>
    <source>
        <strain evidence="10">N2K1</strain>
    </source>
</reference>
<dbReference type="Pfam" id="PF00557">
    <property type="entry name" value="Peptidase_M24"/>
    <property type="match status" value="1"/>
</dbReference>
<proteinExistence type="inferred from homology"/>
<feature type="binding site" evidence="6">
    <location>
        <position position="239"/>
    </location>
    <ligand>
        <name>a divalent metal cation</name>
        <dbReference type="ChEBI" id="CHEBI:60240"/>
        <label>2</label>
        <note>catalytic</note>
    </ligand>
</feature>
<comment type="catalytic activity">
    <reaction evidence="6 7">
        <text>Release of N-terminal amino acids, preferentially methionine, from peptides and arylamides.</text>
        <dbReference type="EC" id="3.4.11.18"/>
    </reaction>
</comment>
<evidence type="ECO:0000259" key="8">
    <source>
        <dbReference type="Pfam" id="PF00557"/>
    </source>
</evidence>
<dbReference type="InterPro" id="IPR036005">
    <property type="entry name" value="Creatinase/aminopeptidase-like"/>
</dbReference>
<evidence type="ECO:0000313" key="10">
    <source>
        <dbReference type="Proteomes" id="UP000289166"/>
    </source>
</evidence>
<dbReference type="EC" id="3.4.11.18" evidence="6 7"/>
<name>A0A4Q0I284_9FIRM</name>
<dbReference type="PANTHER" id="PTHR43330:SF27">
    <property type="entry name" value="METHIONINE AMINOPEPTIDASE"/>
    <property type="match status" value="1"/>
</dbReference>
<keyword evidence="4 6" id="KW-0479">Metal-binding</keyword>
<comment type="caution">
    <text evidence="9">The sequence shown here is derived from an EMBL/GenBank/DDBJ whole genome shotgun (WGS) entry which is preliminary data.</text>
</comment>
<dbReference type="Proteomes" id="UP000289166">
    <property type="component" value="Unassembled WGS sequence"/>
</dbReference>
<feature type="binding site" evidence="6">
    <location>
        <position position="84"/>
    </location>
    <ligand>
        <name>substrate</name>
    </ligand>
</feature>
<dbReference type="GO" id="GO:0005829">
    <property type="term" value="C:cytosol"/>
    <property type="evidence" value="ECO:0007669"/>
    <property type="project" value="TreeGrafter"/>
</dbReference>
<dbReference type="NCBIfam" id="TIGR00500">
    <property type="entry name" value="met_pdase_I"/>
    <property type="match status" value="1"/>
</dbReference>
<feature type="binding site" evidence="6">
    <location>
        <position position="112"/>
    </location>
    <ligand>
        <name>a divalent metal cation</name>
        <dbReference type="ChEBI" id="CHEBI:60240"/>
        <label>1</label>
    </ligand>
</feature>